<keyword evidence="4 6" id="KW-0472">Membrane</keyword>
<feature type="transmembrane region" description="Helical" evidence="6">
    <location>
        <begin position="9"/>
        <end position="30"/>
    </location>
</feature>
<dbReference type="Pfam" id="PF00932">
    <property type="entry name" value="LTD"/>
    <property type="match status" value="1"/>
</dbReference>
<dbReference type="CDD" id="cd06530">
    <property type="entry name" value="S26_SPase_I"/>
    <property type="match status" value="1"/>
</dbReference>
<evidence type="ECO:0000313" key="9">
    <source>
        <dbReference type="Proteomes" id="UP000034081"/>
    </source>
</evidence>
<organism evidence="8 9">
    <name type="scientific">Candidatus Woesebacteria bacterium GW2011_GWB1_38_8</name>
    <dbReference type="NCBI Taxonomy" id="1618570"/>
    <lineage>
        <taxon>Bacteria</taxon>
        <taxon>Candidatus Woeseibacteriota</taxon>
    </lineage>
</organism>
<dbReference type="InterPro" id="IPR019533">
    <property type="entry name" value="Peptidase_S26"/>
</dbReference>
<dbReference type="GO" id="GO:0006465">
    <property type="term" value="P:signal peptide processing"/>
    <property type="evidence" value="ECO:0007669"/>
    <property type="project" value="UniProtKB-UniRule"/>
</dbReference>
<dbReference type="SUPFAM" id="SSF51306">
    <property type="entry name" value="LexA/Signal peptidase"/>
    <property type="match status" value="1"/>
</dbReference>
<dbReference type="EMBL" id="LBVL01000008">
    <property type="protein sequence ID" value="KKQ85264.1"/>
    <property type="molecule type" value="Genomic_DNA"/>
</dbReference>
<dbReference type="AlphaFoldDB" id="A0A0G0NHA1"/>
<feature type="transmembrane region" description="Helical" evidence="6">
    <location>
        <begin position="219"/>
        <end position="240"/>
    </location>
</feature>
<dbReference type="InterPro" id="IPR036286">
    <property type="entry name" value="LexA/Signal_pep-like_sf"/>
</dbReference>
<name>A0A0G0NHA1_9BACT</name>
<dbReference type="STRING" id="1618570.UT08_C0008G0020"/>
<feature type="transmembrane region" description="Helical" evidence="6">
    <location>
        <begin position="161"/>
        <end position="179"/>
    </location>
</feature>
<keyword evidence="3 6" id="KW-1133">Transmembrane helix</keyword>
<dbReference type="PROSITE" id="PS51841">
    <property type="entry name" value="LTD"/>
    <property type="match status" value="1"/>
</dbReference>
<reference evidence="8 9" key="1">
    <citation type="journal article" date="2015" name="Nature">
        <title>rRNA introns, odd ribosomes, and small enigmatic genomes across a large radiation of phyla.</title>
        <authorList>
            <person name="Brown C.T."/>
            <person name="Hug L.A."/>
            <person name="Thomas B.C."/>
            <person name="Sharon I."/>
            <person name="Castelle C.J."/>
            <person name="Singh A."/>
            <person name="Wilkins M.J."/>
            <person name="Williams K.H."/>
            <person name="Banfield J.F."/>
        </authorList>
    </citation>
    <scope>NUCLEOTIDE SEQUENCE [LARGE SCALE GENOMIC DNA]</scope>
</reference>
<proteinExistence type="predicted"/>
<dbReference type="GO" id="GO:0016020">
    <property type="term" value="C:membrane"/>
    <property type="evidence" value="ECO:0007669"/>
    <property type="project" value="UniProtKB-SubCell"/>
</dbReference>
<feature type="domain" description="LTD" evidence="7">
    <location>
        <begin position="429"/>
        <end position="526"/>
    </location>
</feature>
<comment type="caution">
    <text evidence="8">The sequence shown here is derived from an EMBL/GenBank/DDBJ whole genome shotgun (WGS) entry which is preliminary data.</text>
</comment>
<accession>A0A0G0NHA1</accession>
<comment type="subcellular location">
    <subcellularLocation>
        <location evidence="1">Membrane</location>
    </subcellularLocation>
</comment>
<evidence type="ECO:0000256" key="4">
    <source>
        <dbReference type="ARBA" id="ARBA00023136"/>
    </source>
</evidence>
<evidence type="ECO:0000256" key="1">
    <source>
        <dbReference type="ARBA" id="ARBA00004370"/>
    </source>
</evidence>
<dbReference type="Proteomes" id="UP000034081">
    <property type="component" value="Unassembled WGS sequence"/>
</dbReference>
<dbReference type="SUPFAM" id="SSF74853">
    <property type="entry name" value="Lamin A/C globular tail domain"/>
    <property type="match status" value="1"/>
</dbReference>
<dbReference type="GO" id="GO:0009003">
    <property type="term" value="F:signal peptidase activity"/>
    <property type="evidence" value="ECO:0007669"/>
    <property type="project" value="UniProtKB-EC"/>
</dbReference>
<dbReference type="InterPro" id="IPR001733">
    <property type="entry name" value="Peptidase_S26B"/>
</dbReference>
<evidence type="ECO:0000313" key="8">
    <source>
        <dbReference type="EMBL" id="KKQ85264.1"/>
    </source>
</evidence>
<evidence type="ECO:0000259" key="7">
    <source>
        <dbReference type="PROSITE" id="PS51841"/>
    </source>
</evidence>
<keyword evidence="2 6" id="KW-0812">Transmembrane</keyword>
<evidence type="ECO:0000256" key="3">
    <source>
        <dbReference type="ARBA" id="ARBA00022989"/>
    </source>
</evidence>
<sequence>MKNKIKKIFLYGGLSVLFFVSVVTLTYLLLIKLEVEPLTRTRNVISLVYNLKLPKAYIVQSGSMEPAIKTGSIVISYPSNSYSEGDVVTFSKSVGAKNLITHRIEARFFPDGVDKQPTYLTSGDANEDFDSGDVKHEQVVGKVFLTVPYLGYAANFAKQPYGFILLVIVPATIIIYEELKGLLKELFKVLKSIVSKIFRKRNATFKGENLKGNKGLPKVSAIVPVFGAALVLTGLASSFFSDKELSPANFFQASDDFGGPQIAQTLVINELLWNSSCTPNPETKFVIELYNGYSTQVDIKDWRFVEGDGTVIQISNAQFFIQPNSFILIVKSESTFSGCYTNYTNAPVLNLGGNPDFTPTATGGIIKLEKPTGPSTWEIVDRVEYGPTLNSGTLNTAVNQSIERVPIGLDSALGDTFQVNDFILREFPTHGYGTNLVLNEILPDEGVIHTNEWVEIYNPSGSSIDLTGWTLKDIALSPRSLTPLGTINSGSWKVHNDGTAWLNNGAETLQLIEPGGKVIDQHSYSSTSNDVSIGRFEDRGNIWINCTSTSKGTTNTSFCQP</sequence>
<dbReference type="NCBIfam" id="TIGR02228">
    <property type="entry name" value="sigpep_I_arch"/>
    <property type="match status" value="1"/>
</dbReference>
<dbReference type="EC" id="3.4.21.89" evidence="5"/>
<dbReference type="GO" id="GO:0004252">
    <property type="term" value="F:serine-type endopeptidase activity"/>
    <property type="evidence" value="ECO:0007669"/>
    <property type="project" value="UniProtKB-UniRule"/>
</dbReference>
<dbReference type="InterPro" id="IPR036415">
    <property type="entry name" value="Lamin_tail_dom_sf"/>
</dbReference>
<evidence type="ECO:0000256" key="5">
    <source>
        <dbReference type="NCBIfam" id="TIGR02228"/>
    </source>
</evidence>
<protein>
    <recommendedName>
        <fullName evidence="5">Signal peptidase I</fullName>
        <ecNumber evidence="5">3.4.21.89</ecNumber>
    </recommendedName>
</protein>
<evidence type="ECO:0000256" key="2">
    <source>
        <dbReference type="ARBA" id="ARBA00022692"/>
    </source>
</evidence>
<gene>
    <name evidence="8" type="ORF">UT08_C0008G0020</name>
</gene>
<evidence type="ECO:0000256" key="6">
    <source>
        <dbReference type="SAM" id="Phobius"/>
    </source>
</evidence>
<dbReference type="InterPro" id="IPR001322">
    <property type="entry name" value="Lamin_tail_dom"/>
</dbReference>